<dbReference type="OrthoDB" id="184880at2759"/>
<evidence type="ECO:0000313" key="2">
    <source>
        <dbReference type="EMBL" id="KZP28563.1"/>
    </source>
</evidence>
<dbReference type="PANTHER" id="PTHR43591:SF24">
    <property type="entry name" value="2-METHOXY-6-POLYPRENYL-1,4-BENZOQUINOL METHYLASE, MITOCHONDRIAL"/>
    <property type="match status" value="1"/>
</dbReference>
<dbReference type="SUPFAM" id="SSF53335">
    <property type="entry name" value="S-adenosyl-L-methionine-dependent methyltransferases"/>
    <property type="match status" value="1"/>
</dbReference>
<dbReference type="InterPro" id="IPR041698">
    <property type="entry name" value="Methyltransf_25"/>
</dbReference>
<dbReference type="Proteomes" id="UP000076532">
    <property type="component" value="Unassembled WGS sequence"/>
</dbReference>
<dbReference type="EMBL" id="KV417503">
    <property type="protein sequence ID" value="KZP28563.1"/>
    <property type="molecule type" value="Genomic_DNA"/>
</dbReference>
<evidence type="ECO:0000259" key="1">
    <source>
        <dbReference type="Pfam" id="PF13649"/>
    </source>
</evidence>
<dbReference type="AlphaFoldDB" id="A0A166RRA7"/>
<protein>
    <submittedName>
        <fullName evidence="2">S-adenosyl-L-methionine-dependent methyltransferase</fullName>
    </submittedName>
</protein>
<dbReference type="CDD" id="cd02440">
    <property type="entry name" value="AdoMet_MTases"/>
    <property type="match status" value="1"/>
</dbReference>
<feature type="domain" description="Methyltransferase" evidence="1">
    <location>
        <begin position="61"/>
        <end position="153"/>
    </location>
</feature>
<name>A0A166RRA7_9AGAM</name>
<sequence>MVGPSIDVIQHNARIHVSSSYILPADDEERTRLNAQHGLMKAAFENRLILAPVILKPGDRVLDSGTGTASWLLDLAKEVPDTVSIYGVDISSLLFPSSPPSNVQFLAGSITQLPKTWTSTFTLINQKLLHAGLSAAAWQVAFSEMYRVLEPGGWINLSELNSDLDRVDFECGPAVKKMMTLVREIFRSVDALADAVYHLAGWLKQAGFTNIRTEMRRMPMNGNGGRPIRENICRVYMAMKTPAMKAGGFGFVRSETEYEDLVQAYGEEVAVTDNAAVLSYMISAQKPIVVAV</sequence>
<proteinExistence type="predicted"/>
<dbReference type="PANTHER" id="PTHR43591">
    <property type="entry name" value="METHYLTRANSFERASE"/>
    <property type="match status" value="1"/>
</dbReference>
<dbReference type="Gene3D" id="3.40.50.150">
    <property type="entry name" value="Vaccinia Virus protein VP39"/>
    <property type="match status" value="1"/>
</dbReference>
<dbReference type="InterPro" id="IPR029063">
    <property type="entry name" value="SAM-dependent_MTases_sf"/>
</dbReference>
<dbReference type="GO" id="GO:0008168">
    <property type="term" value="F:methyltransferase activity"/>
    <property type="evidence" value="ECO:0007669"/>
    <property type="project" value="UniProtKB-KW"/>
</dbReference>
<keyword evidence="2" id="KW-0808">Transferase</keyword>
<keyword evidence="3" id="KW-1185">Reference proteome</keyword>
<gene>
    <name evidence="2" type="ORF">FIBSPDRAFT_261174</name>
</gene>
<evidence type="ECO:0000313" key="3">
    <source>
        <dbReference type="Proteomes" id="UP000076532"/>
    </source>
</evidence>
<accession>A0A166RRA7</accession>
<dbReference type="GO" id="GO:0032259">
    <property type="term" value="P:methylation"/>
    <property type="evidence" value="ECO:0007669"/>
    <property type="project" value="UniProtKB-KW"/>
</dbReference>
<organism evidence="2 3">
    <name type="scientific">Athelia psychrophila</name>
    <dbReference type="NCBI Taxonomy" id="1759441"/>
    <lineage>
        <taxon>Eukaryota</taxon>
        <taxon>Fungi</taxon>
        <taxon>Dikarya</taxon>
        <taxon>Basidiomycota</taxon>
        <taxon>Agaricomycotina</taxon>
        <taxon>Agaricomycetes</taxon>
        <taxon>Agaricomycetidae</taxon>
        <taxon>Atheliales</taxon>
        <taxon>Atheliaceae</taxon>
        <taxon>Athelia</taxon>
    </lineage>
</organism>
<dbReference type="Pfam" id="PF13649">
    <property type="entry name" value="Methyltransf_25"/>
    <property type="match status" value="1"/>
</dbReference>
<keyword evidence="2" id="KW-0489">Methyltransferase</keyword>
<reference evidence="2 3" key="1">
    <citation type="journal article" date="2016" name="Mol. Biol. Evol.">
        <title>Comparative Genomics of Early-Diverging Mushroom-Forming Fungi Provides Insights into the Origins of Lignocellulose Decay Capabilities.</title>
        <authorList>
            <person name="Nagy L.G."/>
            <person name="Riley R."/>
            <person name="Tritt A."/>
            <person name="Adam C."/>
            <person name="Daum C."/>
            <person name="Floudas D."/>
            <person name="Sun H."/>
            <person name="Yadav J.S."/>
            <person name="Pangilinan J."/>
            <person name="Larsson K.H."/>
            <person name="Matsuura K."/>
            <person name="Barry K."/>
            <person name="Labutti K."/>
            <person name="Kuo R."/>
            <person name="Ohm R.A."/>
            <person name="Bhattacharya S.S."/>
            <person name="Shirouzu T."/>
            <person name="Yoshinaga Y."/>
            <person name="Martin F.M."/>
            <person name="Grigoriev I.V."/>
            <person name="Hibbett D.S."/>
        </authorList>
    </citation>
    <scope>NUCLEOTIDE SEQUENCE [LARGE SCALE GENOMIC DNA]</scope>
    <source>
        <strain evidence="2 3">CBS 109695</strain>
    </source>
</reference>
<dbReference type="STRING" id="436010.A0A166RRA7"/>